<dbReference type="PANTHER" id="PTHR24221:SF590">
    <property type="entry name" value="COMPONENT LINKED WITH THE ASSEMBLY OF CYTOCHROME' TRANSPORT TRANSMEMBRANE ATP-BINDING PROTEIN ABC TRANSPORTER CYDD-RELATED"/>
    <property type="match status" value="1"/>
</dbReference>
<dbReference type="GO" id="GO:0005886">
    <property type="term" value="C:plasma membrane"/>
    <property type="evidence" value="ECO:0007669"/>
    <property type="project" value="UniProtKB-SubCell"/>
</dbReference>
<dbReference type="CDD" id="cd18584">
    <property type="entry name" value="ABC_6TM_AarD_CydD"/>
    <property type="match status" value="1"/>
</dbReference>
<evidence type="ECO:0000256" key="2">
    <source>
        <dbReference type="ARBA" id="ARBA00022692"/>
    </source>
</evidence>
<dbReference type="STRING" id="187979.ERS852385_00430"/>
<sequence length="544" mass="59048">MNMKQTFLYRALQREKGVRRQLFLTELLRALAILGACGTASLATSQVFLEKGSLSTTAPVLLVLFLMLGSLHLLGLRQAHLLQALSWRVRESVRQKLHLRLLSRQGQTDRTLTRRLLPLALESTDALDAWFTRVLPVVQGIAITMPCLLIAAFLVDPMTGLLMLVTVPIAPFLLYLIGRVTREASEEQWREMNRFSAGLAEILRALPTLKLFSREQAERERVRGLSRDFARAALHVLQLSFVSAFALELITTLSIAIIAVSIGLRLLYGQLTFTAAFFVLLLTPEFYQPLRLSGTAFHNGMTALTAETSLLSAASGASALRGVPASGASAPKGEALTVHDLSFRYPGSPLPLLDCVSFAVAKGSLTVLSGPSGCGKTTLMRLLTGLLVPESGTILRSETMPCSYVPQEPHLFNATLLENITLFQSDCREDDVRAALEQLSLGNWLAALPQGLATPLGEGGQSLSQGQRKRLGLSRALVQGRPLILLDEPTAALDEATASTIREVLLSLRGTHTLFVISHDEQLQAAADHLLTFDAITMKGGTAV</sequence>
<evidence type="ECO:0000313" key="10">
    <source>
        <dbReference type="EMBL" id="CUN43536.1"/>
    </source>
</evidence>
<organism evidence="10 11">
    <name type="scientific">Mitsuokella jalaludinii</name>
    <dbReference type="NCBI Taxonomy" id="187979"/>
    <lineage>
        <taxon>Bacteria</taxon>
        <taxon>Bacillati</taxon>
        <taxon>Bacillota</taxon>
        <taxon>Negativicutes</taxon>
        <taxon>Selenomonadales</taxon>
        <taxon>Selenomonadaceae</taxon>
        <taxon>Mitsuokella</taxon>
    </lineage>
</organism>
<dbReference type="InterPro" id="IPR027417">
    <property type="entry name" value="P-loop_NTPase"/>
</dbReference>
<dbReference type="PROSITE" id="PS00211">
    <property type="entry name" value="ABC_TRANSPORTER_1"/>
    <property type="match status" value="1"/>
</dbReference>
<dbReference type="eggNOG" id="COG4988">
    <property type="taxonomic scope" value="Bacteria"/>
</dbReference>
<keyword evidence="3" id="KW-0547">Nucleotide-binding</keyword>
<accession>A0A173WX92</accession>
<protein>
    <submittedName>
        <fullName evidence="10">ATP-binding/permease protein CydD</fullName>
    </submittedName>
</protein>
<keyword evidence="2 7" id="KW-0812">Transmembrane</keyword>
<dbReference type="Pfam" id="PF00005">
    <property type="entry name" value="ABC_tran"/>
    <property type="match status" value="1"/>
</dbReference>
<dbReference type="InterPro" id="IPR003439">
    <property type="entry name" value="ABC_transporter-like_ATP-bd"/>
</dbReference>
<dbReference type="GO" id="GO:0005524">
    <property type="term" value="F:ATP binding"/>
    <property type="evidence" value="ECO:0007669"/>
    <property type="project" value="UniProtKB-KW"/>
</dbReference>
<dbReference type="SUPFAM" id="SSF52540">
    <property type="entry name" value="P-loop containing nucleoside triphosphate hydrolases"/>
    <property type="match status" value="1"/>
</dbReference>
<feature type="transmembrane region" description="Helical" evidence="7">
    <location>
        <begin position="134"/>
        <end position="155"/>
    </location>
</feature>
<dbReference type="Gene3D" id="1.20.1560.10">
    <property type="entry name" value="ABC transporter type 1, transmembrane domain"/>
    <property type="match status" value="1"/>
</dbReference>
<dbReference type="InterPro" id="IPR011527">
    <property type="entry name" value="ABC1_TM_dom"/>
</dbReference>
<evidence type="ECO:0000256" key="3">
    <source>
        <dbReference type="ARBA" id="ARBA00022741"/>
    </source>
</evidence>
<dbReference type="AlphaFoldDB" id="A0A173WX92"/>
<dbReference type="RefSeq" id="WP_055160184.1">
    <property type="nucleotide sequence ID" value="NZ_CABIWZ010000001.1"/>
</dbReference>
<evidence type="ECO:0000259" key="9">
    <source>
        <dbReference type="PROSITE" id="PS50929"/>
    </source>
</evidence>
<comment type="subcellular location">
    <subcellularLocation>
        <location evidence="1">Cell membrane</location>
        <topology evidence="1">Multi-pass membrane protein</topology>
    </subcellularLocation>
</comment>
<feature type="transmembrane region" description="Helical" evidence="7">
    <location>
        <begin position="236"/>
        <end position="260"/>
    </location>
</feature>
<dbReference type="InterPro" id="IPR039421">
    <property type="entry name" value="Type_1_exporter"/>
</dbReference>
<evidence type="ECO:0000313" key="11">
    <source>
        <dbReference type="Proteomes" id="UP000095546"/>
    </source>
</evidence>
<keyword evidence="6 7" id="KW-0472">Membrane</keyword>
<gene>
    <name evidence="10" type="primary">cydD</name>
    <name evidence="10" type="ORF">ERS852385_00430</name>
</gene>
<feature type="transmembrane region" description="Helical" evidence="7">
    <location>
        <begin position="161"/>
        <end position="178"/>
    </location>
</feature>
<name>A0A173WX92_9FIRM</name>
<dbReference type="Gene3D" id="3.40.50.300">
    <property type="entry name" value="P-loop containing nucleotide triphosphate hydrolases"/>
    <property type="match status" value="1"/>
</dbReference>
<dbReference type="GO" id="GO:0016887">
    <property type="term" value="F:ATP hydrolysis activity"/>
    <property type="evidence" value="ECO:0007669"/>
    <property type="project" value="InterPro"/>
</dbReference>
<dbReference type="CDD" id="cd03228">
    <property type="entry name" value="ABCC_MRP_Like"/>
    <property type="match status" value="1"/>
</dbReference>
<evidence type="ECO:0000256" key="5">
    <source>
        <dbReference type="ARBA" id="ARBA00022989"/>
    </source>
</evidence>
<dbReference type="InterPro" id="IPR036640">
    <property type="entry name" value="ABC1_TM_sf"/>
</dbReference>
<dbReference type="SUPFAM" id="SSF90123">
    <property type="entry name" value="ABC transporter transmembrane region"/>
    <property type="match status" value="1"/>
</dbReference>
<keyword evidence="11" id="KW-1185">Reference proteome</keyword>
<evidence type="ECO:0000256" key="4">
    <source>
        <dbReference type="ARBA" id="ARBA00022840"/>
    </source>
</evidence>
<evidence type="ECO:0000256" key="1">
    <source>
        <dbReference type="ARBA" id="ARBA00004651"/>
    </source>
</evidence>
<feature type="domain" description="ABC transmembrane type-1" evidence="9">
    <location>
        <begin position="48"/>
        <end position="302"/>
    </location>
</feature>
<dbReference type="PROSITE" id="PS50929">
    <property type="entry name" value="ABC_TM1F"/>
    <property type="match status" value="1"/>
</dbReference>
<reference evidence="10 11" key="1">
    <citation type="submission" date="2015-09" db="EMBL/GenBank/DDBJ databases">
        <authorList>
            <consortium name="Pathogen Informatics"/>
        </authorList>
    </citation>
    <scope>NUCLEOTIDE SEQUENCE [LARGE SCALE GENOMIC DNA]</scope>
    <source>
        <strain evidence="10 11">2789STDY5608828</strain>
    </source>
</reference>
<dbReference type="Proteomes" id="UP000095546">
    <property type="component" value="Unassembled WGS sequence"/>
</dbReference>
<dbReference type="InterPro" id="IPR017871">
    <property type="entry name" value="ABC_transporter-like_CS"/>
</dbReference>
<evidence type="ECO:0000256" key="7">
    <source>
        <dbReference type="SAM" id="Phobius"/>
    </source>
</evidence>
<keyword evidence="4 10" id="KW-0067">ATP-binding</keyword>
<keyword evidence="5 7" id="KW-1133">Transmembrane helix</keyword>
<dbReference type="GO" id="GO:0140359">
    <property type="term" value="F:ABC-type transporter activity"/>
    <property type="evidence" value="ECO:0007669"/>
    <property type="project" value="InterPro"/>
</dbReference>
<proteinExistence type="predicted"/>
<dbReference type="SMART" id="SM00382">
    <property type="entry name" value="AAA"/>
    <property type="match status" value="1"/>
</dbReference>
<dbReference type="Pfam" id="PF00664">
    <property type="entry name" value="ABC_membrane"/>
    <property type="match status" value="1"/>
</dbReference>
<dbReference type="InterPro" id="IPR003593">
    <property type="entry name" value="AAA+_ATPase"/>
</dbReference>
<dbReference type="PANTHER" id="PTHR24221">
    <property type="entry name" value="ATP-BINDING CASSETTE SUB-FAMILY B"/>
    <property type="match status" value="1"/>
</dbReference>
<evidence type="ECO:0000256" key="6">
    <source>
        <dbReference type="ARBA" id="ARBA00023136"/>
    </source>
</evidence>
<dbReference type="EMBL" id="CYYU01000001">
    <property type="protein sequence ID" value="CUN43536.1"/>
    <property type="molecule type" value="Genomic_DNA"/>
</dbReference>
<feature type="domain" description="ABC transporter" evidence="8">
    <location>
        <begin position="336"/>
        <end position="544"/>
    </location>
</feature>
<evidence type="ECO:0000259" key="8">
    <source>
        <dbReference type="PROSITE" id="PS50893"/>
    </source>
</evidence>
<feature type="transmembrane region" description="Helical" evidence="7">
    <location>
        <begin position="56"/>
        <end position="76"/>
    </location>
</feature>
<feature type="transmembrane region" description="Helical" evidence="7">
    <location>
        <begin position="21"/>
        <end position="44"/>
    </location>
</feature>
<dbReference type="PROSITE" id="PS50893">
    <property type="entry name" value="ABC_TRANSPORTER_2"/>
    <property type="match status" value="1"/>
</dbReference>